<name>A0A4Y2KGQ6_ARAVE</name>
<dbReference type="AlphaFoldDB" id="A0A4Y2KGQ6"/>
<organism evidence="2 3">
    <name type="scientific">Araneus ventricosus</name>
    <name type="common">Orbweaver spider</name>
    <name type="synonym">Epeira ventricosa</name>
    <dbReference type="NCBI Taxonomy" id="182803"/>
    <lineage>
        <taxon>Eukaryota</taxon>
        <taxon>Metazoa</taxon>
        <taxon>Ecdysozoa</taxon>
        <taxon>Arthropoda</taxon>
        <taxon>Chelicerata</taxon>
        <taxon>Arachnida</taxon>
        <taxon>Araneae</taxon>
        <taxon>Araneomorphae</taxon>
        <taxon>Entelegynae</taxon>
        <taxon>Araneoidea</taxon>
        <taxon>Araneidae</taxon>
        <taxon>Araneus</taxon>
    </lineage>
</organism>
<sequence>MLFSQAVNAHLSLCILRIPGGTDYSPYYETPDGLPILQSYDSKGKVESSLKSPVGIKGAFDNIQHQSIVNRLDNLNCPSTLGIFLKIVCNQEKSSLTHKKARQPRGAKDDTPGSCGPRPFGTRWRMIS</sequence>
<evidence type="ECO:0000313" key="2">
    <source>
        <dbReference type="EMBL" id="GBN00787.1"/>
    </source>
</evidence>
<evidence type="ECO:0008006" key="4">
    <source>
        <dbReference type="Google" id="ProtNLM"/>
    </source>
</evidence>
<feature type="compositionally biased region" description="Basic residues" evidence="1">
    <location>
        <begin position="96"/>
        <end position="105"/>
    </location>
</feature>
<protein>
    <recommendedName>
        <fullName evidence="4">Reverse transcriptase domain-containing protein</fullName>
    </recommendedName>
</protein>
<proteinExistence type="predicted"/>
<gene>
    <name evidence="2" type="ORF">AVEN_190704_1</name>
</gene>
<accession>A0A4Y2KGQ6</accession>
<reference evidence="2 3" key="1">
    <citation type="journal article" date="2019" name="Sci. Rep.">
        <title>Orb-weaving spider Araneus ventricosus genome elucidates the spidroin gene catalogue.</title>
        <authorList>
            <person name="Kono N."/>
            <person name="Nakamura H."/>
            <person name="Ohtoshi R."/>
            <person name="Moran D.A.P."/>
            <person name="Shinohara A."/>
            <person name="Yoshida Y."/>
            <person name="Fujiwara M."/>
            <person name="Mori M."/>
            <person name="Tomita M."/>
            <person name="Arakawa K."/>
        </authorList>
    </citation>
    <scope>NUCLEOTIDE SEQUENCE [LARGE SCALE GENOMIC DNA]</scope>
</reference>
<comment type="caution">
    <text evidence="2">The sequence shown here is derived from an EMBL/GenBank/DDBJ whole genome shotgun (WGS) entry which is preliminary data.</text>
</comment>
<feature type="region of interest" description="Disordered" evidence="1">
    <location>
        <begin position="96"/>
        <end position="128"/>
    </location>
</feature>
<keyword evidence="3" id="KW-1185">Reference proteome</keyword>
<evidence type="ECO:0000313" key="3">
    <source>
        <dbReference type="Proteomes" id="UP000499080"/>
    </source>
</evidence>
<evidence type="ECO:0000256" key="1">
    <source>
        <dbReference type="SAM" id="MobiDB-lite"/>
    </source>
</evidence>
<dbReference type="Proteomes" id="UP000499080">
    <property type="component" value="Unassembled WGS sequence"/>
</dbReference>
<dbReference type="EMBL" id="BGPR01114374">
    <property type="protein sequence ID" value="GBN00787.1"/>
    <property type="molecule type" value="Genomic_DNA"/>
</dbReference>